<dbReference type="Proteomes" id="UP001500016">
    <property type="component" value="Unassembled WGS sequence"/>
</dbReference>
<dbReference type="InterPro" id="IPR018711">
    <property type="entry name" value="NAGPA"/>
</dbReference>
<evidence type="ECO:0000256" key="1">
    <source>
        <dbReference type="SAM" id="MobiDB-lite"/>
    </source>
</evidence>
<gene>
    <name evidence="4" type="ORF">GCM10009801_41380</name>
</gene>
<dbReference type="InterPro" id="IPR004843">
    <property type="entry name" value="Calcineurin-like_PHP"/>
</dbReference>
<dbReference type="Gene3D" id="3.60.21.10">
    <property type="match status" value="1"/>
</dbReference>
<sequence length="1159" mass="122595">MLNSHVSVGYALRQVHVHRRRRFLSRAVLPGAALAALTAGLLPAGAVSADTRGEPVRAAAGTAVQEPHPLGMADGDGMELESTTRPVAPGAKLTSFDRLESDKWLRADALSLTLGGGAQGTRADYLSSGKVSERKKVGELAKAHDPGKGRRTVAAFNADFFDINETGAPLGPGLRDGRPTHSSEPGTTEAAGIGPEAAGRILDLYFEGTLTLPGGKRKLEGYNSANVPLNGVSAYNSRWGEADRAMAVDGSERTAEVTVEDGKVASVSEKPGKGAIPEGVTVLLGRDLGADALAKLKTGDPVSTEFHVRTDDGSPLPRTAVGGRGLLVVDGEPQDWEGRPNNATAPRTAVGFSKDGGTMHVLTVDGRQTASGGVTLTELALMMKKLGAYNALNLDGGGSSTLLAREPGAKEPQLENSPSDGEQREVPNGLALTAPEGSGRLSGFWVETAADRDKAPTADNVPGGHPERVFAGLTRKLTAAGYDETYGPARGTPHWQAGRPGVGRVDGSGVFHARRAGSTEVTARQGTARGSTKLRVLGELARLTPTKERVGLADASATGTFGLVGHDADGNSAPIDPADVRLDYDRSLFDIAPDPDASTGGFTVKARGGQDSASGTVNIRVGDRSVRMAVTVGLREQTAADFEDASAWRFSSARASGSVALEPEGQSGQGLKMTYDFSQSTATRAAYANPPAQIPVGGQPQSFTMWLKGDGKGAWPSLHLKDALGTDQVLRGPVVDWTGWKQVTFEVPEGVTYPVRVHRFYLAETRAMSQYQGEVVMDQLVARTPPDVDLPPAGRPHDRLISTAADTAGRDWRFAVMSDAQFVARDPDSAIVRQARRTLREIRAARPDFVVVNGDLVDEGSPEDLTFARKILEEELGDAVPWYYVPGNHEVMGGSIDNFVREFGPARRTFDHKGTRFLTLNTSSLTVRGGGYAQFQELRSQLDAAARDPRIGSVTVLQHVPPRDPTPQHASQLTDRMEADLLEDWLGDFRARTGKGAALIGSHVGVFDASRVNGVPYLINGNSGKAPAAPPAEGGFTGWSLLGVDRGRPPRHGDWLSAQTRAHVDGLTVNAPAELRAGTSDRATATVRQGTRDIPASWPLSADWPASPGLCVEDTVARGRCVATYDPATGTLTGRRPGTVKLTVLVNGVRAEREVRVVR</sequence>
<dbReference type="GO" id="GO:0016798">
    <property type="term" value="F:hydrolase activity, acting on glycosyl bonds"/>
    <property type="evidence" value="ECO:0007669"/>
    <property type="project" value="UniProtKB-KW"/>
</dbReference>
<name>A0ABN2W512_9ACTN</name>
<dbReference type="Pfam" id="PF09992">
    <property type="entry name" value="NAGPA"/>
    <property type="match status" value="1"/>
</dbReference>
<dbReference type="Pfam" id="PF00149">
    <property type="entry name" value="Metallophos"/>
    <property type="match status" value="1"/>
</dbReference>
<keyword evidence="5" id="KW-1185">Reference proteome</keyword>
<feature type="region of interest" description="Disordered" evidence="1">
    <location>
        <begin position="402"/>
        <end position="434"/>
    </location>
</feature>
<accession>A0ABN2W512</accession>
<dbReference type="PANTHER" id="PTHR40446:SF2">
    <property type="entry name" value="N-ACETYLGLUCOSAMINE-1-PHOSPHODIESTER ALPHA-N-ACETYLGLUCOSAMINIDASE"/>
    <property type="match status" value="1"/>
</dbReference>
<evidence type="ECO:0000313" key="4">
    <source>
        <dbReference type="EMBL" id="GAA2081961.1"/>
    </source>
</evidence>
<feature type="region of interest" description="Disordered" evidence="1">
    <location>
        <begin position="168"/>
        <end position="192"/>
    </location>
</feature>
<organism evidence="4 5">
    <name type="scientific">Streptomyces albiaxialis</name>
    <dbReference type="NCBI Taxonomy" id="329523"/>
    <lineage>
        <taxon>Bacteria</taxon>
        <taxon>Bacillati</taxon>
        <taxon>Actinomycetota</taxon>
        <taxon>Actinomycetes</taxon>
        <taxon>Kitasatosporales</taxon>
        <taxon>Streptomycetaceae</taxon>
        <taxon>Streptomyces</taxon>
    </lineage>
</organism>
<reference evidence="4 5" key="1">
    <citation type="journal article" date="2019" name="Int. J. Syst. Evol. Microbiol.">
        <title>The Global Catalogue of Microorganisms (GCM) 10K type strain sequencing project: providing services to taxonomists for standard genome sequencing and annotation.</title>
        <authorList>
            <consortium name="The Broad Institute Genomics Platform"/>
            <consortium name="The Broad Institute Genome Sequencing Center for Infectious Disease"/>
            <person name="Wu L."/>
            <person name="Ma J."/>
        </authorList>
    </citation>
    <scope>NUCLEOTIDE SEQUENCE [LARGE SCALE GENOMIC DNA]</scope>
    <source>
        <strain evidence="4 5">JCM 15478</strain>
    </source>
</reference>
<proteinExistence type="predicted"/>
<dbReference type="InterPro" id="IPR029052">
    <property type="entry name" value="Metallo-depent_PP-like"/>
</dbReference>
<protein>
    <submittedName>
        <fullName evidence="4">Phosphodiester glycosidase family protein</fullName>
    </submittedName>
</protein>
<dbReference type="EMBL" id="BAAAPE010000010">
    <property type="protein sequence ID" value="GAA2081961.1"/>
    <property type="molecule type" value="Genomic_DNA"/>
</dbReference>
<dbReference type="SUPFAM" id="SSF56300">
    <property type="entry name" value="Metallo-dependent phosphatases"/>
    <property type="match status" value="1"/>
</dbReference>
<comment type="caution">
    <text evidence="4">The sequence shown here is derived from an EMBL/GenBank/DDBJ whole genome shotgun (WGS) entry which is preliminary data.</text>
</comment>
<feature type="domain" description="Calcineurin-like phosphoesterase" evidence="2">
    <location>
        <begin position="813"/>
        <end position="986"/>
    </location>
</feature>
<evidence type="ECO:0000259" key="2">
    <source>
        <dbReference type="Pfam" id="PF00149"/>
    </source>
</evidence>
<feature type="domain" description="Phosphodiester glycosidase" evidence="3">
    <location>
        <begin position="254"/>
        <end position="432"/>
    </location>
</feature>
<keyword evidence="4" id="KW-0378">Hydrolase</keyword>
<evidence type="ECO:0000313" key="5">
    <source>
        <dbReference type="Proteomes" id="UP001500016"/>
    </source>
</evidence>
<evidence type="ECO:0000259" key="3">
    <source>
        <dbReference type="Pfam" id="PF09992"/>
    </source>
</evidence>
<keyword evidence="4" id="KW-0326">Glycosidase</keyword>
<dbReference type="PANTHER" id="PTHR40446">
    <property type="entry name" value="N-ACETYLGLUCOSAMINE-1-PHOSPHODIESTER ALPHA-N-ACETYLGLUCOSAMINIDASE"/>
    <property type="match status" value="1"/>
</dbReference>